<dbReference type="AlphaFoldDB" id="I1SKH0"/>
<reference evidence="3" key="1">
    <citation type="submission" date="2006-08" db="EMBL/GenBank/DDBJ databases">
        <title>Identification of glia-derived soluble acetylcholine binding proteins in opisthobranch molluscs.</title>
        <authorList>
            <person name="Rua D.K."/>
            <person name="Cook J.M."/>
            <person name="Kohn A.B."/>
            <person name="Moroz L.L."/>
        </authorList>
    </citation>
    <scope>NUCLEOTIDE SEQUENCE</scope>
</reference>
<name>I1SKH0_9GAST</name>
<feature type="domain" description="Neurotransmitter-gated ion-channel ligand-binding" evidence="2">
    <location>
        <begin position="27"/>
        <end position="219"/>
    </location>
</feature>
<organism evidence="3">
    <name type="scientific">Pleurobranchaea californica</name>
    <dbReference type="NCBI Taxonomy" id="404816"/>
    <lineage>
        <taxon>Eukaryota</taxon>
        <taxon>Metazoa</taxon>
        <taxon>Spiralia</taxon>
        <taxon>Lophotrochozoa</taxon>
        <taxon>Mollusca</taxon>
        <taxon>Gastropoda</taxon>
        <taxon>Heterobranchia</taxon>
        <taxon>Euthyneura</taxon>
        <taxon>Nudipleura</taxon>
        <taxon>Pleurobranchida</taxon>
        <taxon>Pleurobranchoidea</taxon>
        <taxon>Pleurobranchidae</taxon>
        <taxon>Pleurobranchaea</taxon>
    </lineage>
</organism>
<dbReference type="PANTHER" id="PTHR18945">
    <property type="entry name" value="NEUROTRANSMITTER GATED ION CHANNEL"/>
    <property type="match status" value="1"/>
</dbReference>
<evidence type="ECO:0000259" key="2">
    <source>
        <dbReference type="Pfam" id="PF02931"/>
    </source>
</evidence>
<feature type="chain" id="PRO_5003653022" evidence="1">
    <location>
        <begin position="20"/>
        <end position="233"/>
    </location>
</feature>
<dbReference type="Gene3D" id="2.70.170.10">
    <property type="entry name" value="Neurotransmitter-gated ion-channel ligand-binding domain"/>
    <property type="match status" value="1"/>
</dbReference>
<evidence type="ECO:0000313" key="3">
    <source>
        <dbReference type="EMBL" id="ABI96921.1"/>
    </source>
</evidence>
<dbReference type="InterPro" id="IPR006202">
    <property type="entry name" value="Neur_chan_lig-bd"/>
</dbReference>
<feature type="signal peptide" evidence="1">
    <location>
        <begin position="1"/>
        <end position="19"/>
    </location>
</feature>
<dbReference type="GO" id="GO:0005230">
    <property type="term" value="F:extracellular ligand-gated monoatomic ion channel activity"/>
    <property type="evidence" value="ECO:0007669"/>
    <property type="project" value="InterPro"/>
</dbReference>
<keyword evidence="1" id="KW-0732">Signal</keyword>
<dbReference type="Pfam" id="PF02931">
    <property type="entry name" value="Neur_chan_LBD"/>
    <property type="match status" value="1"/>
</dbReference>
<dbReference type="InterPro" id="IPR006201">
    <property type="entry name" value="Neur_channel"/>
</dbReference>
<proteinExistence type="evidence at transcript level"/>
<protein>
    <submittedName>
        <fullName evidence="3">Soluble acetylcholine binding protein</fullName>
    </submittedName>
</protein>
<dbReference type="SUPFAM" id="SSF63712">
    <property type="entry name" value="Nicotinic receptor ligand binding domain-like"/>
    <property type="match status" value="1"/>
</dbReference>
<dbReference type="GO" id="GO:0016020">
    <property type="term" value="C:membrane"/>
    <property type="evidence" value="ECO:0007669"/>
    <property type="project" value="InterPro"/>
</dbReference>
<dbReference type="EMBL" id="DQ882182">
    <property type="protein sequence ID" value="ABI96921.1"/>
    <property type="molecule type" value="mRNA"/>
</dbReference>
<accession>I1SKH0</accession>
<dbReference type="GO" id="GO:0004888">
    <property type="term" value="F:transmembrane signaling receptor activity"/>
    <property type="evidence" value="ECO:0007669"/>
    <property type="project" value="InterPro"/>
</dbReference>
<dbReference type="CDD" id="cd18995">
    <property type="entry name" value="LGIC_AChBP"/>
    <property type="match status" value="1"/>
</dbReference>
<dbReference type="InterPro" id="IPR036734">
    <property type="entry name" value="Neur_chan_lig-bd_sf"/>
</dbReference>
<sequence>MGKGLLLCVICILVTQSKASGMADQRSLVSYLSDHDNTIIPKKESSPVNVTVSLTLIDILKVDKETGQVDIVAWVSNTWKSNFQWDPARFGNVSNLAIPSKLLWVPDIYAYNGISKMEPLSPDLLVIAHTGDVVYVPSIRISFLCDLKRQDISTNATCELKLGSWVYSGYKMDLINPRFDLSSYFSGSKYEVLGVSAKKETSYYQCCPEPYISLKFVLSFKEQSSRGILGINW</sequence>
<evidence type="ECO:0000256" key="1">
    <source>
        <dbReference type="SAM" id="SignalP"/>
    </source>
</evidence>